<dbReference type="Gene3D" id="3.90.25.10">
    <property type="entry name" value="UDP-galactose 4-epimerase, domain 1"/>
    <property type="match status" value="1"/>
</dbReference>
<dbReference type="SUPFAM" id="SSF51735">
    <property type="entry name" value="NAD(P)-binding Rossmann-fold domains"/>
    <property type="match status" value="1"/>
</dbReference>
<dbReference type="AlphaFoldDB" id="A0A0F7TI29"/>
<keyword evidence="6" id="KW-1185">Reference proteome</keyword>
<evidence type="ECO:0000259" key="4">
    <source>
        <dbReference type="Pfam" id="PF13460"/>
    </source>
</evidence>
<keyword evidence="3" id="KW-0560">Oxidoreductase</keyword>
<dbReference type="PANTHER" id="PTHR47706:SF4">
    <property type="entry name" value="NMRA-LIKE DOMAIN-CONTAINING PROTEIN"/>
    <property type="match status" value="1"/>
</dbReference>
<dbReference type="InterPro" id="IPR051609">
    <property type="entry name" value="NmrA/Isoflavone_reductase-like"/>
</dbReference>
<dbReference type="Proteomes" id="UP000042958">
    <property type="component" value="Unassembled WGS sequence"/>
</dbReference>
<evidence type="ECO:0000313" key="5">
    <source>
        <dbReference type="EMBL" id="CEJ54648.1"/>
    </source>
</evidence>
<evidence type="ECO:0000256" key="2">
    <source>
        <dbReference type="ARBA" id="ARBA00022857"/>
    </source>
</evidence>
<name>A0A0F7TI29_PENBI</name>
<evidence type="ECO:0000256" key="3">
    <source>
        <dbReference type="ARBA" id="ARBA00023002"/>
    </source>
</evidence>
<reference evidence="6" key="1">
    <citation type="journal article" date="2015" name="Genome Announc.">
        <title>Draft genome sequence of the fungus Penicillium brasilianum MG11.</title>
        <authorList>
            <person name="Horn F."/>
            <person name="Linde J."/>
            <person name="Mattern D.J."/>
            <person name="Walther G."/>
            <person name="Guthke R."/>
            <person name="Brakhage A.A."/>
            <person name="Valiante V."/>
        </authorList>
    </citation>
    <scope>NUCLEOTIDE SEQUENCE [LARGE SCALE GENOMIC DNA]</scope>
    <source>
        <strain evidence="6">MG11</strain>
    </source>
</reference>
<dbReference type="InterPro" id="IPR016040">
    <property type="entry name" value="NAD(P)-bd_dom"/>
</dbReference>
<dbReference type="Gene3D" id="3.40.50.720">
    <property type="entry name" value="NAD(P)-binding Rossmann-like Domain"/>
    <property type="match status" value="1"/>
</dbReference>
<feature type="domain" description="NAD(P)-binding" evidence="4">
    <location>
        <begin position="7"/>
        <end position="150"/>
    </location>
</feature>
<dbReference type="OrthoDB" id="419598at2759"/>
<protein>
    <recommendedName>
        <fullName evidence="4">NAD(P)-binding domain-containing protein</fullName>
    </recommendedName>
</protein>
<gene>
    <name evidence="5" type="ORF">PMG11_00949</name>
</gene>
<evidence type="ECO:0000256" key="1">
    <source>
        <dbReference type="ARBA" id="ARBA00005725"/>
    </source>
</evidence>
<evidence type="ECO:0000313" key="6">
    <source>
        <dbReference type="Proteomes" id="UP000042958"/>
    </source>
</evidence>
<comment type="similarity">
    <text evidence="1">Belongs to the NmrA-type oxidoreductase family. Isoflavone reductase subfamily.</text>
</comment>
<organism evidence="5 6">
    <name type="scientific">Penicillium brasilianum</name>
    <dbReference type="NCBI Taxonomy" id="104259"/>
    <lineage>
        <taxon>Eukaryota</taxon>
        <taxon>Fungi</taxon>
        <taxon>Dikarya</taxon>
        <taxon>Ascomycota</taxon>
        <taxon>Pezizomycotina</taxon>
        <taxon>Eurotiomycetes</taxon>
        <taxon>Eurotiomycetidae</taxon>
        <taxon>Eurotiales</taxon>
        <taxon>Aspergillaceae</taxon>
        <taxon>Penicillium</taxon>
    </lineage>
</organism>
<keyword evidence="2" id="KW-0521">NADP</keyword>
<dbReference type="GO" id="GO:0016491">
    <property type="term" value="F:oxidoreductase activity"/>
    <property type="evidence" value="ECO:0007669"/>
    <property type="project" value="UniProtKB-KW"/>
</dbReference>
<accession>A0A0F7TI29</accession>
<sequence length="304" mass="34377">MRIAVAGSGAMARYIAEEFPKHGHDVVILARSEKEFFRGRPNITQIITDYSVPSLTAAINDCDILISMILSYASEFIDVHVNLIKACQASPRCKRFIPSEYGGNLEEYPDLPLFYYQSREPIRRILREQTELEWTLVSVGWLIDYVVPKNNRYLADIGEAFPINLTSKTIIIPGTGKDVFDVTAARDLAKALALLIKAPSWEQYTYISGTQTCYNDLARLVQQRYPEMSDIQYSGLGEILNTIQSSTDEDEVLLSHYKLVVPLGAGSFDPKKVEAHRRKYFSGLAFRTPEQLIEEVDRDPNVTV</sequence>
<dbReference type="InterPro" id="IPR036291">
    <property type="entry name" value="NAD(P)-bd_dom_sf"/>
</dbReference>
<proteinExistence type="inferred from homology"/>
<dbReference type="Pfam" id="PF13460">
    <property type="entry name" value="NAD_binding_10"/>
    <property type="match status" value="1"/>
</dbReference>
<dbReference type="PANTHER" id="PTHR47706">
    <property type="entry name" value="NMRA-LIKE FAMILY PROTEIN"/>
    <property type="match status" value="1"/>
</dbReference>
<dbReference type="EMBL" id="CDHK01000001">
    <property type="protein sequence ID" value="CEJ54648.1"/>
    <property type="molecule type" value="Genomic_DNA"/>
</dbReference>